<dbReference type="SUPFAM" id="SSF63446">
    <property type="entry name" value="Type I dockerin domain"/>
    <property type="match status" value="1"/>
</dbReference>
<evidence type="ECO:0008006" key="3">
    <source>
        <dbReference type="Google" id="ProtNLM"/>
    </source>
</evidence>
<dbReference type="AlphaFoldDB" id="A0A0P1E755"/>
<dbReference type="InterPro" id="IPR036439">
    <property type="entry name" value="Dockerin_dom_sf"/>
</dbReference>
<gene>
    <name evidence="1" type="ORF">RUM4293_03551</name>
</gene>
<dbReference type="InterPro" id="IPR002105">
    <property type="entry name" value="Dockerin_1_rpt"/>
</dbReference>
<dbReference type="Gene3D" id="1.10.1330.10">
    <property type="entry name" value="Dockerin domain"/>
    <property type="match status" value="1"/>
</dbReference>
<sequence>MDALQVLRISVGLDPTWGPASPKNLIAADFNRDGSVNALDALSILQVAVGQPTAVRPEWVFIDSDADLSGITRTDVSYDTGANVVAVDGVIATDMTSILLGNLEAP</sequence>
<keyword evidence="2" id="KW-1185">Reference proteome</keyword>
<dbReference type="GO" id="GO:0000272">
    <property type="term" value="P:polysaccharide catabolic process"/>
    <property type="evidence" value="ECO:0007669"/>
    <property type="project" value="InterPro"/>
</dbReference>
<dbReference type="Pfam" id="PF00404">
    <property type="entry name" value="Dockerin_1"/>
    <property type="match status" value="1"/>
</dbReference>
<evidence type="ECO:0000313" key="2">
    <source>
        <dbReference type="Proteomes" id="UP000050786"/>
    </source>
</evidence>
<dbReference type="GO" id="GO:0004553">
    <property type="term" value="F:hydrolase activity, hydrolyzing O-glycosyl compounds"/>
    <property type="evidence" value="ECO:0007669"/>
    <property type="project" value="InterPro"/>
</dbReference>
<reference evidence="2" key="1">
    <citation type="submission" date="2015-09" db="EMBL/GenBank/DDBJ databases">
        <authorList>
            <person name="Rodrigo-Torres L."/>
            <person name="Arahal D.R."/>
        </authorList>
    </citation>
    <scope>NUCLEOTIDE SEQUENCE [LARGE SCALE GENOMIC DNA]</scope>
    <source>
        <strain evidence="2">CECT 4293</strain>
    </source>
</reference>
<dbReference type="EMBL" id="CYPS01000055">
    <property type="protein sequence ID" value="CUH44645.1"/>
    <property type="molecule type" value="Genomic_DNA"/>
</dbReference>
<dbReference type="RefSeq" id="WP_058274615.1">
    <property type="nucleotide sequence ID" value="NZ_CYPS01000055.1"/>
</dbReference>
<organism evidence="1 2">
    <name type="scientific">Ruegeria atlantica</name>
    <dbReference type="NCBI Taxonomy" id="81569"/>
    <lineage>
        <taxon>Bacteria</taxon>
        <taxon>Pseudomonadati</taxon>
        <taxon>Pseudomonadota</taxon>
        <taxon>Alphaproteobacteria</taxon>
        <taxon>Rhodobacterales</taxon>
        <taxon>Roseobacteraceae</taxon>
        <taxon>Ruegeria</taxon>
    </lineage>
</organism>
<proteinExistence type="predicted"/>
<dbReference type="Proteomes" id="UP000050786">
    <property type="component" value="Unassembled WGS sequence"/>
</dbReference>
<name>A0A0P1E755_9RHOB</name>
<protein>
    <recommendedName>
        <fullName evidence="3">Dockerin domain-containing protein</fullName>
    </recommendedName>
</protein>
<accession>A0A0P1E755</accession>
<evidence type="ECO:0000313" key="1">
    <source>
        <dbReference type="EMBL" id="CUH44645.1"/>
    </source>
</evidence>